<comment type="caution">
    <text evidence="10">The sequence shown here is derived from an EMBL/GenBank/DDBJ whole genome shotgun (WGS) entry which is preliminary data.</text>
</comment>
<evidence type="ECO:0000256" key="3">
    <source>
        <dbReference type="ARBA" id="ARBA00022729"/>
    </source>
</evidence>
<dbReference type="InterPro" id="IPR036056">
    <property type="entry name" value="Fibrinogen-like_C"/>
</dbReference>
<name>A0AA38MMW9_9CUCU</name>
<evidence type="ECO:0000313" key="10">
    <source>
        <dbReference type="EMBL" id="KAJ3664115.1"/>
    </source>
</evidence>
<organism evidence="10 11">
    <name type="scientific">Zophobas morio</name>
    <dbReference type="NCBI Taxonomy" id="2755281"/>
    <lineage>
        <taxon>Eukaryota</taxon>
        <taxon>Metazoa</taxon>
        <taxon>Ecdysozoa</taxon>
        <taxon>Arthropoda</taxon>
        <taxon>Hexapoda</taxon>
        <taxon>Insecta</taxon>
        <taxon>Pterygota</taxon>
        <taxon>Neoptera</taxon>
        <taxon>Endopterygota</taxon>
        <taxon>Coleoptera</taxon>
        <taxon>Polyphaga</taxon>
        <taxon>Cucujiformia</taxon>
        <taxon>Tenebrionidae</taxon>
        <taxon>Zophobas</taxon>
    </lineage>
</organism>
<evidence type="ECO:0000256" key="5">
    <source>
        <dbReference type="ARBA" id="ARBA00023157"/>
    </source>
</evidence>
<dbReference type="Proteomes" id="UP001168821">
    <property type="component" value="Unassembled WGS sequence"/>
</dbReference>
<dbReference type="GO" id="GO:0005577">
    <property type="term" value="C:fibrinogen complex"/>
    <property type="evidence" value="ECO:0007669"/>
    <property type="project" value="TreeGrafter"/>
</dbReference>
<gene>
    <name evidence="10" type="ORF">Zmor_008308</name>
</gene>
<evidence type="ECO:0000256" key="8">
    <source>
        <dbReference type="SAM" id="SignalP"/>
    </source>
</evidence>
<keyword evidence="11" id="KW-1185">Reference proteome</keyword>
<sequence>MSKTHLILLSAVVLIIKSSHENALGQFVVVSTPPSPSLDNPTAKVDSLQQNLKTTPDKSNPRAPPKNCKEVLEKGHNASNFYYIKPSLQPFLVLCDMKTRGGGWTYVLNRFNGSQNFTLGWADYKRGFGNIGGEFWLGLDNLYYLTGQQVHEMLVELEDWESKKVYALYNSFSIGGEEEGYALKLLEGYQGDAGDSFIYHAGSKFSTFDKDQDVCGCNCALDKSAGWWYRSCTQMLLTGKYFKRGEKTNSDGIYWLDFWGFTYSLKQARMMIRPRNNEKPIVLPQENIIKRR</sequence>
<proteinExistence type="predicted"/>
<evidence type="ECO:0000256" key="2">
    <source>
        <dbReference type="ARBA" id="ARBA00022525"/>
    </source>
</evidence>
<dbReference type="SMART" id="SM00186">
    <property type="entry name" value="FBG"/>
    <property type="match status" value="1"/>
</dbReference>
<dbReference type="AlphaFoldDB" id="A0AA38MMW9"/>
<reference evidence="10" key="1">
    <citation type="journal article" date="2023" name="G3 (Bethesda)">
        <title>Whole genome assemblies of Zophobas morio and Tenebrio molitor.</title>
        <authorList>
            <person name="Kaur S."/>
            <person name="Stinson S.A."/>
            <person name="diCenzo G.C."/>
        </authorList>
    </citation>
    <scope>NUCLEOTIDE SEQUENCE</scope>
    <source>
        <strain evidence="10">QUZm001</strain>
    </source>
</reference>
<dbReference type="EMBL" id="JALNTZ010000002">
    <property type="protein sequence ID" value="KAJ3664115.1"/>
    <property type="molecule type" value="Genomic_DNA"/>
</dbReference>
<dbReference type="GO" id="GO:0034116">
    <property type="term" value="P:positive regulation of heterotypic cell-cell adhesion"/>
    <property type="evidence" value="ECO:0007669"/>
    <property type="project" value="TreeGrafter"/>
</dbReference>
<keyword evidence="3 8" id="KW-0732">Signal</keyword>
<feature type="chain" id="PRO_5041360281" description="Fibrinogen C-terminal domain-containing protein" evidence="8">
    <location>
        <begin position="26"/>
        <end position="292"/>
    </location>
</feature>
<dbReference type="Gene3D" id="3.90.215.10">
    <property type="entry name" value="Gamma Fibrinogen, chain A, domain 1"/>
    <property type="match status" value="1"/>
</dbReference>
<dbReference type="InterPro" id="IPR014716">
    <property type="entry name" value="Fibrinogen_a/b/g_C_1"/>
</dbReference>
<dbReference type="InterPro" id="IPR037579">
    <property type="entry name" value="FIB_ANG-like"/>
</dbReference>
<keyword evidence="6" id="KW-0325">Glycoprotein</keyword>
<dbReference type="GO" id="GO:0030246">
    <property type="term" value="F:carbohydrate binding"/>
    <property type="evidence" value="ECO:0007669"/>
    <property type="project" value="UniProtKB-ARBA"/>
</dbReference>
<dbReference type="PROSITE" id="PS51406">
    <property type="entry name" value="FIBRINOGEN_C_2"/>
    <property type="match status" value="1"/>
</dbReference>
<dbReference type="Pfam" id="PF00147">
    <property type="entry name" value="Fibrinogen_C"/>
    <property type="match status" value="1"/>
</dbReference>
<dbReference type="FunFam" id="3.90.215.10:FF:000001">
    <property type="entry name" value="Tenascin isoform 1"/>
    <property type="match status" value="1"/>
</dbReference>
<accession>A0AA38MMW9</accession>
<dbReference type="GO" id="GO:0030674">
    <property type="term" value="F:protein-macromolecule adaptor activity"/>
    <property type="evidence" value="ECO:0007669"/>
    <property type="project" value="TreeGrafter"/>
</dbReference>
<comment type="subcellular location">
    <subcellularLocation>
        <location evidence="1">Secreted</location>
    </subcellularLocation>
</comment>
<dbReference type="GO" id="GO:0005201">
    <property type="term" value="F:extracellular matrix structural constituent"/>
    <property type="evidence" value="ECO:0007669"/>
    <property type="project" value="TreeGrafter"/>
</dbReference>
<dbReference type="NCBIfam" id="NF040941">
    <property type="entry name" value="GGGWT_bact"/>
    <property type="match status" value="1"/>
</dbReference>
<dbReference type="CDD" id="cd00087">
    <property type="entry name" value="FReD"/>
    <property type="match status" value="1"/>
</dbReference>
<evidence type="ECO:0000256" key="6">
    <source>
        <dbReference type="ARBA" id="ARBA00023180"/>
    </source>
</evidence>
<evidence type="ECO:0000313" key="11">
    <source>
        <dbReference type="Proteomes" id="UP001168821"/>
    </source>
</evidence>
<evidence type="ECO:0000256" key="4">
    <source>
        <dbReference type="ARBA" id="ARBA00023054"/>
    </source>
</evidence>
<dbReference type="PANTHER" id="PTHR47221">
    <property type="entry name" value="FIBRINOGEN ALPHA CHAIN"/>
    <property type="match status" value="1"/>
</dbReference>
<feature type="domain" description="Fibrinogen C-terminal" evidence="9">
    <location>
        <begin position="59"/>
        <end position="276"/>
    </location>
</feature>
<dbReference type="SUPFAM" id="SSF56496">
    <property type="entry name" value="Fibrinogen C-terminal domain-like"/>
    <property type="match status" value="1"/>
</dbReference>
<protein>
    <recommendedName>
        <fullName evidence="9">Fibrinogen C-terminal domain-containing protein</fullName>
    </recommendedName>
</protein>
<keyword evidence="5" id="KW-1015">Disulfide bond</keyword>
<evidence type="ECO:0000256" key="1">
    <source>
        <dbReference type="ARBA" id="ARBA00004613"/>
    </source>
</evidence>
<keyword evidence="4" id="KW-0175">Coiled coil</keyword>
<dbReference type="PANTHER" id="PTHR47221:SF6">
    <property type="entry name" value="FIBRINOGEN ALPHA CHAIN"/>
    <property type="match status" value="1"/>
</dbReference>
<feature type="signal peptide" evidence="8">
    <location>
        <begin position="1"/>
        <end position="25"/>
    </location>
</feature>
<evidence type="ECO:0000256" key="7">
    <source>
        <dbReference type="ARBA" id="ARBA00053344"/>
    </source>
</evidence>
<comment type="function">
    <text evidence="7">Lectin involved in innate immunity. Agglutinates all types of human erythrocytes, Gram-positive and Gram-negative bacteria. Has a stronger agglutinating activity towards Gram-negative bacteria than towards Gram-positive bacteria. Specifically recognizes acetyl group-containing substances on agglutinated cells. The hemagglutinating activity was inhibited by EDTA, acetyl group-containing mono- and disaccharides, N-acetyl derivatives of amino acids, other acetyl group-containing substances, propionamide and benzamide. Enhances the antimicrobial activity of big defensin against Gram-positive bacteria but not against Gram-negative bacteria.</text>
</comment>
<evidence type="ECO:0000259" key="9">
    <source>
        <dbReference type="PROSITE" id="PS51406"/>
    </source>
</evidence>
<dbReference type="InterPro" id="IPR002181">
    <property type="entry name" value="Fibrinogen_a/b/g_C_dom"/>
</dbReference>
<keyword evidence="2" id="KW-0964">Secreted</keyword>